<evidence type="ECO:0000313" key="4">
    <source>
        <dbReference type="EMBL" id="PWA85462.1"/>
    </source>
</evidence>
<dbReference type="PANTHER" id="PTHR15348:SF17">
    <property type="entry name" value="AT-RICH INTERACTIVE DOMAIN-CONTAINING PROTEIN 5"/>
    <property type="match status" value="1"/>
</dbReference>
<comment type="caution">
    <text evidence="4">The sequence shown here is derived from an EMBL/GenBank/DDBJ whole genome shotgun (WGS) entry which is preliminary data.</text>
</comment>
<keyword evidence="3" id="KW-0539">Nucleus</keyword>
<proteinExistence type="predicted"/>
<dbReference type="InterPro" id="IPR045147">
    <property type="entry name" value="ARI3A/B/C"/>
</dbReference>
<evidence type="ECO:0000256" key="1">
    <source>
        <dbReference type="ARBA" id="ARBA00023015"/>
    </source>
</evidence>
<reference evidence="4 5" key="1">
    <citation type="journal article" date="2018" name="Mol. Plant">
        <title>The genome of Artemisia annua provides insight into the evolution of Asteraceae family and artemisinin biosynthesis.</title>
        <authorList>
            <person name="Shen Q."/>
            <person name="Zhang L."/>
            <person name="Liao Z."/>
            <person name="Wang S."/>
            <person name="Yan T."/>
            <person name="Shi P."/>
            <person name="Liu M."/>
            <person name="Fu X."/>
            <person name="Pan Q."/>
            <person name="Wang Y."/>
            <person name="Lv Z."/>
            <person name="Lu X."/>
            <person name="Zhang F."/>
            <person name="Jiang W."/>
            <person name="Ma Y."/>
            <person name="Chen M."/>
            <person name="Hao X."/>
            <person name="Li L."/>
            <person name="Tang Y."/>
            <person name="Lv G."/>
            <person name="Zhou Y."/>
            <person name="Sun X."/>
            <person name="Brodelius P.E."/>
            <person name="Rose J.K.C."/>
            <person name="Tang K."/>
        </authorList>
    </citation>
    <scope>NUCLEOTIDE SEQUENCE [LARGE SCALE GENOMIC DNA]</scope>
    <source>
        <strain evidence="5">cv. Huhao1</strain>
        <tissue evidence="4">Leaf</tissue>
    </source>
</reference>
<keyword evidence="5" id="KW-1185">Reference proteome</keyword>
<dbReference type="AlphaFoldDB" id="A0A2U1PIB9"/>
<dbReference type="OrthoDB" id="1742407at2759"/>
<sequence length="138" mass="15404">MVASTRRINYEGRRYGNINCGAKRVKKIVRRSKTTLQSLSKDLLVDVLSRVASSSFTDVFNAKLRLVTTVADVGLPADWVKINLLETICFEVYALVPGLLQEEVMISLPARIDPLRTSAIFSLHGQLLVKVPFEQSNL</sequence>
<name>A0A2U1PIB9_ARTAN</name>
<keyword evidence="1" id="KW-0805">Transcription regulation</keyword>
<dbReference type="GO" id="GO:0003677">
    <property type="term" value="F:DNA binding"/>
    <property type="evidence" value="ECO:0007669"/>
    <property type="project" value="TreeGrafter"/>
</dbReference>
<evidence type="ECO:0000313" key="5">
    <source>
        <dbReference type="Proteomes" id="UP000245207"/>
    </source>
</evidence>
<dbReference type="Proteomes" id="UP000245207">
    <property type="component" value="Unassembled WGS sequence"/>
</dbReference>
<evidence type="ECO:0000256" key="3">
    <source>
        <dbReference type="ARBA" id="ARBA00023242"/>
    </source>
</evidence>
<dbReference type="GO" id="GO:0005634">
    <property type="term" value="C:nucleus"/>
    <property type="evidence" value="ECO:0007669"/>
    <property type="project" value="TreeGrafter"/>
</dbReference>
<keyword evidence="2" id="KW-0804">Transcription</keyword>
<protein>
    <submittedName>
        <fullName evidence="4">AT-rich interactive domain-containing protein 5</fullName>
    </submittedName>
</protein>
<dbReference type="GO" id="GO:0006357">
    <property type="term" value="P:regulation of transcription by RNA polymerase II"/>
    <property type="evidence" value="ECO:0007669"/>
    <property type="project" value="InterPro"/>
</dbReference>
<organism evidence="4 5">
    <name type="scientific">Artemisia annua</name>
    <name type="common">Sweet wormwood</name>
    <dbReference type="NCBI Taxonomy" id="35608"/>
    <lineage>
        <taxon>Eukaryota</taxon>
        <taxon>Viridiplantae</taxon>
        <taxon>Streptophyta</taxon>
        <taxon>Embryophyta</taxon>
        <taxon>Tracheophyta</taxon>
        <taxon>Spermatophyta</taxon>
        <taxon>Magnoliopsida</taxon>
        <taxon>eudicotyledons</taxon>
        <taxon>Gunneridae</taxon>
        <taxon>Pentapetalae</taxon>
        <taxon>asterids</taxon>
        <taxon>campanulids</taxon>
        <taxon>Asterales</taxon>
        <taxon>Asteraceae</taxon>
        <taxon>Asteroideae</taxon>
        <taxon>Anthemideae</taxon>
        <taxon>Artemisiinae</taxon>
        <taxon>Artemisia</taxon>
    </lineage>
</organism>
<evidence type="ECO:0000256" key="2">
    <source>
        <dbReference type="ARBA" id="ARBA00023163"/>
    </source>
</evidence>
<accession>A0A2U1PIB9</accession>
<dbReference type="STRING" id="35608.A0A2U1PIB9"/>
<gene>
    <name evidence="4" type="ORF">CTI12_AA149680</name>
</gene>
<dbReference type="PANTHER" id="PTHR15348">
    <property type="entry name" value="AT-RICH INTERACTIVE DOMAIN-CONTAINING PROTEIN ARID DOMAIN- CONTAINING PROTEIN DEAD RINGER PROTEIN B-CELL REGULATOR OF IGH TRANSCRIPTION BRIGHT"/>
    <property type="match status" value="1"/>
</dbReference>
<dbReference type="EMBL" id="PKPP01001116">
    <property type="protein sequence ID" value="PWA85462.1"/>
    <property type="molecule type" value="Genomic_DNA"/>
</dbReference>